<dbReference type="AlphaFoldDB" id="A0A376AAT5"/>
<feature type="signal peptide" evidence="2">
    <location>
        <begin position="1"/>
        <end position="21"/>
    </location>
</feature>
<proteinExistence type="predicted"/>
<evidence type="ECO:0000313" key="3">
    <source>
        <dbReference type="EMBL" id="SSC64884.1"/>
    </source>
</evidence>
<dbReference type="EMBL" id="UEYP01000015">
    <property type="protein sequence ID" value="SSC64884.1"/>
    <property type="molecule type" value="Genomic_DNA"/>
</dbReference>
<evidence type="ECO:0000256" key="1">
    <source>
        <dbReference type="SAM" id="MobiDB-lite"/>
    </source>
</evidence>
<dbReference type="OrthoDB" id="7876576at2"/>
<keyword evidence="2" id="KW-0732">Signal</keyword>
<reference evidence="4" key="1">
    <citation type="submission" date="2018-07" db="EMBL/GenBank/DDBJ databases">
        <authorList>
            <person name="Peiro R."/>
            <person name="Begona"/>
            <person name="Cbmso G."/>
            <person name="Lopez M."/>
            <person name="Gonzalez S."/>
        </authorList>
    </citation>
    <scope>NUCLEOTIDE SEQUENCE [LARGE SCALE GENOMIC DNA]</scope>
</reference>
<organism evidence="3 4">
    <name type="scientific">Ciceribacter selenitireducens ATCC BAA-1503</name>
    <dbReference type="NCBI Taxonomy" id="1336235"/>
    <lineage>
        <taxon>Bacteria</taxon>
        <taxon>Pseudomonadati</taxon>
        <taxon>Pseudomonadota</taxon>
        <taxon>Alphaproteobacteria</taxon>
        <taxon>Hyphomicrobiales</taxon>
        <taxon>Rhizobiaceae</taxon>
        <taxon>Ciceribacter</taxon>
    </lineage>
</organism>
<evidence type="ECO:0000256" key="2">
    <source>
        <dbReference type="SAM" id="SignalP"/>
    </source>
</evidence>
<dbReference type="RefSeq" id="WP_115672046.1">
    <property type="nucleotide sequence ID" value="NZ_UEYP01000015.1"/>
</dbReference>
<feature type="compositionally biased region" description="Low complexity" evidence="1">
    <location>
        <begin position="65"/>
        <end position="90"/>
    </location>
</feature>
<protein>
    <submittedName>
        <fullName evidence="3">Uncharacterized protein</fullName>
    </submittedName>
</protein>
<name>A0A376AAT5_9HYPH</name>
<dbReference type="Proteomes" id="UP000254764">
    <property type="component" value="Unassembled WGS sequence"/>
</dbReference>
<sequence length="97" mass="9777">MLKIIICGVSAGLLAMTPAMASHNNPWATAEDTVLEKYHDENQAKSEGTPGEDEMYGGKTGVAFGKTGVSATKGKGTATTGGASSSKNTGAGRGSKK</sequence>
<feature type="region of interest" description="Disordered" evidence="1">
    <location>
        <begin position="40"/>
        <end position="97"/>
    </location>
</feature>
<gene>
    <name evidence="3" type="ORF">RHIZ70_592</name>
</gene>
<keyword evidence="4" id="KW-1185">Reference proteome</keyword>
<feature type="chain" id="PRO_5016705519" evidence="2">
    <location>
        <begin position="22"/>
        <end position="97"/>
    </location>
</feature>
<accession>A0A376AAT5</accession>
<evidence type="ECO:0000313" key="4">
    <source>
        <dbReference type="Proteomes" id="UP000254764"/>
    </source>
</evidence>